<evidence type="ECO:0000313" key="2">
    <source>
        <dbReference type="EMBL" id="PWW82463.1"/>
    </source>
</evidence>
<name>A0A317T710_9CHLB</name>
<sequence>MKHTIFFACIGLFVLFTGCGGKKTESSNVGGESRTVVVESIATVQLGTAGDGRPMLLVPSGALFMRGQLEGVQVVGDDDIVSIRWIRAGKAFGDYTEVLSGLGTGEAVVVPYVKGVREGDNVTVKP</sequence>
<dbReference type="RefSeq" id="WP_110022936.1">
    <property type="nucleotide sequence ID" value="NZ_PDNZ01000003.1"/>
</dbReference>
<feature type="domain" description="Multidrug resistance protein MdtA-like C-terminal permuted SH3" evidence="1">
    <location>
        <begin position="56"/>
        <end position="110"/>
    </location>
</feature>
<comment type="caution">
    <text evidence="2">The sequence shown here is derived from an EMBL/GenBank/DDBJ whole genome shotgun (WGS) entry which is preliminary data.</text>
</comment>
<evidence type="ECO:0000259" key="1">
    <source>
        <dbReference type="Pfam" id="PF25967"/>
    </source>
</evidence>
<dbReference type="Proteomes" id="UP000246278">
    <property type="component" value="Unassembled WGS sequence"/>
</dbReference>
<organism evidence="2 3">
    <name type="scientific">Prosthecochloris marina</name>
    <dbReference type="NCBI Taxonomy" id="2017681"/>
    <lineage>
        <taxon>Bacteria</taxon>
        <taxon>Pseudomonadati</taxon>
        <taxon>Chlorobiota</taxon>
        <taxon>Chlorobiia</taxon>
        <taxon>Chlorobiales</taxon>
        <taxon>Chlorobiaceae</taxon>
        <taxon>Prosthecochloris</taxon>
    </lineage>
</organism>
<accession>A0A317T710</accession>
<dbReference type="InterPro" id="IPR058627">
    <property type="entry name" value="MdtA-like_C"/>
</dbReference>
<gene>
    <name evidence="2" type="ORF">CR164_05585</name>
</gene>
<dbReference type="EMBL" id="PDNZ01000003">
    <property type="protein sequence ID" value="PWW82463.1"/>
    <property type="molecule type" value="Genomic_DNA"/>
</dbReference>
<protein>
    <recommendedName>
        <fullName evidence="1">Multidrug resistance protein MdtA-like C-terminal permuted SH3 domain-containing protein</fullName>
    </recommendedName>
</protein>
<dbReference type="PROSITE" id="PS51257">
    <property type="entry name" value="PROKAR_LIPOPROTEIN"/>
    <property type="match status" value="1"/>
</dbReference>
<evidence type="ECO:0000313" key="3">
    <source>
        <dbReference type="Proteomes" id="UP000246278"/>
    </source>
</evidence>
<dbReference type="OrthoDB" id="9806939at2"/>
<dbReference type="Pfam" id="PF25967">
    <property type="entry name" value="RND-MFP_C"/>
    <property type="match status" value="1"/>
</dbReference>
<keyword evidence="3" id="KW-1185">Reference proteome</keyword>
<reference evidence="3" key="1">
    <citation type="submission" date="2017-10" db="EMBL/GenBank/DDBJ databases">
        <authorList>
            <person name="Gaisin V.A."/>
            <person name="Rysina M.S."/>
            <person name="Grouzdev D.S."/>
        </authorList>
    </citation>
    <scope>NUCLEOTIDE SEQUENCE [LARGE SCALE GENOMIC DNA]</scope>
    <source>
        <strain evidence="3">V1</strain>
    </source>
</reference>
<dbReference type="Gene3D" id="2.40.420.20">
    <property type="match status" value="1"/>
</dbReference>
<dbReference type="AlphaFoldDB" id="A0A317T710"/>
<proteinExistence type="predicted"/>